<name>A0A6A4VHA0_AMPAM</name>
<organism evidence="1 2">
    <name type="scientific">Amphibalanus amphitrite</name>
    <name type="common">Striped barnacle</name>
    <name type="synonym">Balanus amphitrite</name>
    <dbReference type="NCBI Taxonomy" id="1232801"/>
    <lineage>
        <taxon>Eukaryota</taxon>
        <taxon>Metazoa</taxon>
        <taxon>Ecdysozoa</taxon>
        <taxon>Arthropoda</taxon>
        <taxon>Crustacea</taxon>
        <taxon>Multicrustacea</taxon>
        <taxon>Cirripedia</taxon>
        <taxon>Thoracica</taxon>
        <taxon>Thoracicalcarea</taxon>
        <taxon>Balanomorpha</taxon>
        <taxon>Balanoidea</taxon>
        <taxon>Balanidae</taxon>
        <taxon>Amphibalaninae</taxon>
        <taxon>Amphibalanus</taxon>
    </lineage>
</organism>
<keyword evidence="2" id="KW-1185">Reference proteome</keyword>
<gene>
    <name evidence="1" type="ORF">FJT64_011161</name>
</gene>
<accession>A0A6A4VHA0</accession>
<sequence>MGQVMKSTPTVAEMASLLHHITGPKYGGKVGTAQYLALALHPRYRRLQQVAIDDGMRAEVETVLKEAVAAFMP</sequence>
<proteinExistence type="predicted"/>
<dbReference type="Proteomes" id="UP000440578">
    <property type="component" value="Unassembled WGS sequence"/>
</dbReference>
<evidence type="ECO:0000313" key="2">
    <source>
        <dbReference type="Proteomes" id="UP000440578"/>
    </source>
</evidence>
<reference evidence="1 2" key="1">
    <citation type="submission" date="2019-07" db="EMBL/GenBank/DDBJ databases">
        <title>Draft genome assembly of a fouling barnacle, Amphibalanus amphitrite (Darwin, 1854): The first reference genome for Thecostraca.</title>
        <authorList>
            <person name="Kim W."/>
        </authorList>
    </citation>
    <scope>NUCLEOTIDE SEQUENCE [LARGE SCALE GENOMIC DNA]</scope>
    <source>
        <strain evidence="1">SNU_AA5</strain>
        <tissue evidence="1">Soma without cirri and trophi</tissue>
    </source>
</reference>
<protein>
    <submittedName>
        <fullName evidence="1">Uncharacterized protein</fullName>
    </submittedName>
</protein>
<dbReference type="AlphaFoldDB" id="A0A6A4VHA0"/>
<comment type="caution">
    <text evidence="1">The sequence shown here is derived from an EMBL/GenBank/DDBJ whole genome shotgun (WGS) entry which is preliminary data.</text>
</comment>
<evidence type="ECO:0000313" key="1">
    <source>
        <dbReference type="EMBL" id="KAF0290670.1"/>
    </source>
</evidence>
<dbReference type="EMBL" id="VIIS01001936">
    <property type="protein sequence ID" value="KAF0290670.1"/>
    <property type="molecule type" value="Genomic_DNA"/>
</dbReference>